<reference evidence="3" key="1">
    <citation type="submission" date="2018-02" db="EMBL/GenBank/DDBJ databases">
        <title>Genome sequencing of Solimonas sp. HR-BB.</title>
        <authorList>
            <person name="Lee Y."/>
            <person name="Jeon C.O."/>
        </authorList>
    </citation>
    <scope>NUCLEOTIDE SEQUENCE [LARGE SCALE GENOMIC DNA]</scope>
    <source>
        <strain evidence="3">HR-U</strain>
    </source>
</reference>
<feature type="chain" id="PRO_5015621692" description="Lipoprotein" evidence="1">
    <location>
        <begin position="20"/>
        <end position="226"/>
    </location>
</feature>
<accession>A0A2S7ISN6</accession>
<dbReference type="Proteomes" id="UP000239590">
    <property type="component" value="Unassembled WGS sequence"/>
</dbReference>
<comment type="caution">
    <text evidence="2">The sequence shown here is derived from an EMBL/GenBank/DDBJ whole genome shotgun (WGS) entry which is preliminary data.</text>
</comment>
<evidence type="ECO:0000313" key="2">
    <source>
        <dbReference type="EMBL" id="PQA60714.1"/>
    </source>
</evidence>
<evidence type="ECO:0000313" key="3">
    <source>
        <dbReference type="Proteomes" id="UP000239590"/>
    </source>
</evidence>
<evidence type="ECO:0008006" key="4">
    <source>
        <dbReference type="Google" id="ProtNLM"/>
    </source>
</evidence>
<protein>
    <recommendedName>
        <fullName evidence="4">Lipoprotein</fullName>
    </recommendedName>
</protein>
<dbReference type="RefSeq" id="WP_104713284.1">
    <property type="nucleotide sequence ID" value="NZ_PTRA01000001.1"/>
</dbReference>
<name>A0A2S7ISN6_9BACT</name>
<dbReference type="OrthoDB" id="1467525at2"/>
<dbReference type="EMBL" id="PTRA01000001">
    <property type="protein sequence ID" value="PQA60714.1"/>
    <property type="molecule type" value="Genomic_DNA"/>
</dbReference>
<gene>
    <name evidence="2" type="ORF">C5O19_14180</name>
</gene>
<sequence length="226" mass="26157">MKKLYAVLFLALSVWSCKPAETEPATAYDYFPLEKGNFIIYDVTQTQYALAQDSVRSQYQIKELVADAFTGLDGEPSFRLERYRRNSQQQAWAIDSVWTARRTLNQAIRTENNVPYVKLWFPIYVKQTWNGNVLNSNDPDEYEVTQLDEPLKIGTNDFSKTLTVVQENKVSAIDLVNRKEIYAKGVGLIYRERTELYYCQSGDCFGQNKIDFGTRFIQQISSYGKE</sequence>
<feature type="signal peptide" evidence="1">
    <location>
        <begin position="1"/>
        <end position="19"/>
    </location>
</feature>
<organism evidence="2 3">
    <name type="scientific">Siphonobacter curvatus</name>
    <dbReference type="NCBI Taxonomy" id="2094562"/>
    <lineage>
        <taxon>Bacteria</taxon>
        <taxon>Pseudomonadati</taxon>
        <taxon>Bacteroidota</taxon>
        <taxon>Cytophagia</taxon>
        <taxon>Cytophagales</taxon>
        <taxon>Cytophagaceae</taxon>
        <taxon>Siphonobacter</taxon>
    </lineage>
</organism>
<proteinExistence type="predicted"/>
<keyword evidence="3" id="KW-1185">Reference proteome</keyword>
<keyword evidence="1" id="KW-0732">Signal</keyword>
<evidence type="ECO:0000256" key="1">
    <source>
        <dbReference type="SAM" id="SignalP"/>
    </source>
</evidence>
<dbReference type="AlphaFoldDB" id="A0A2S7ISN6"/>